<dbReference type="GO" id="GO:0008289">
    <property type="term" value="F:lipid binding"/>
    <property type="evidence" value="ECO:0007669"/>
    <property type="project" value="UniProtKB-KW"/>
</dbReference>
<dbReference type="InterPro" id="IPR003797">
    <property type="entry name" value="DegV"/>
</dbReference>
<dbReference type="Gene3D" id="3.40.50.10440">
    <property type="entry name" value="Dihydroxyacetone kinase, domain 1"/>
    <property type="match status" value="1"/>
</dbReference>
<dbReference type="Pfam" id="PF02645">
    <property type="entry name" value="DegV"/>
    <property type="match status" value="1"/>
</dbReference>
<gene>
    <name evidence="3" type="ORF">FM115_10120</name>
</gene>
<dbReference type="PROSITE" id="PS51482">
    <property type="entry name" value="DEGV"/>
    <property type="match status" value="1"/>
</dbReference>
<reference evidence="3 4" key="1">
    <citation type="submission" date="2017-02" db="EMBL/GenBank/DDBJ databases">
        <authorList>
            <person name="Peterson S.W."/>
        </authorList>
    </citation>
    <scope>NUCLEOTIDE SEQUENCE [LARGE SCALE GENOMIC DNA]</scope>
    <source>
        <strain evidence="3 4">42ea</strain>
    </source>
</reference>
<protein>
    <submittedName>
        <fullName evidence="3">DegV family protein</fullName>
    </submittedName>
</protein>
<evidence type="ECO:0000313" key="4">
    <source>
        <dbReference type="Proteomes" id="UP000195611"/>
    </source>
</evidence>
<dbReference type="InterPro" id="IPR050270">
    <property type="entry name" value="DegV_domain_contain"/>
</dbReference>
<comment type="function">
    <text evidence="1">May bind long-chain fatty acids, such as palmitate, and may play a role in lipid transport or fatty acid metabolism.</text>
</comment>
<proteinExistence type="predicted"/>
<evidence type="ECO:0000313" key="3">
    <source>
        <dbReference type="EMBL" id="SJN43625.1"/>
    </source>
</evidence>
<evidence type="ECO:0000256" key="1">
    <source>
        <dbReference type="ARBA" id="ARBA00003238"/>
    </source>
</evidence>
<dbReference type="RefSeq" id="WP_087059861.1">
    <property type="nucleotide sequence ID" value="NZ_FUKW01000143.1"/>
</dbReference>
<dbReference type="EMBL" id="FUKW01000143">
    <property type="protein sequence ID" value="SJN43625.1"/>
    <property type="molecule type" value="Genomic_DNA"/>
</dbReference>
<accession>A0A1R4KHB7</accession>
<dbReference type="PANTHER" id="PTHR33434:SF2">
    <property type="entry name" value="FATTY ACID-BINDING PROTEIN TM_1468"/>
    <property type="match status" value="1"/>
</dbReference>
<keyword evidence="2" id="KW-0446">Lipid-binding</keyword>
<sequence length="293" mass="32884">MIKVIIDSGIDQNDFMKKEYDYEFLPLSVIINDKDYLDQKEISLKQVHEYMSQGILPKNSQISPQSLLDILNDCRSRNEDVLYISIYSQFSGTFQVAYSLINEYKTNHPDMKVEVVDSLGGSGGGALLAIQAMEMVKHGLPFETIVEQTRKNAQHIKYHFTLNNLNWLVKGGRVSKVAGAAGTALNIKPYLTVDDTGIIVKKLVRGQERIYKKIIQDVKEGVGTFDDQLVTISHVNDIESAEKLENMVKTALPHVTTQILDLGALLAAHLGIGGVGVFYFDEKPDHYMYIKEN</sequence>
<dbReference type="SUPFAM" id="SSF82549">
    <property type="entry name" value="DAK1/DegV-like"/>
    <property type="match status" value="1"/>
</dbReference>
<name>A0A1R4KHB7_9LACT</name>
<dbReference type="Proteomes" id="UP000195611">
    <property type="component" value="Unassembled WGS sequence"/>
</dbReference>
<organism evidence="3 4">
    <name type="scientific">Marinilactibacillus psychrotolerans 42ea</name>
    <dbReference type="NCBI Taxonomy" id="1255609"/>
    <lineage>
        <taxon>Bacteria</taxon>
        <taxon>Bacillati</taxon>
        <taxon>Bacillota</taxon>
        <taxon>Bacilli</taxon>
        <taxon>Lactobacillales</taxon>
        <taxon>Carnobacteriaceae</taxon>
        <taxon>Marinilactibacillus</taxon>
    </lineage>
</organism>
<dbReference type="PANTHER" id="PTHR33434">
    <property type="entry name" value="DEGV DOMAIN-CONTAINING PROTEIN DR_1986-RELATED"/>
    <property type="match status" value="1"/>
</dbReference>
<dbReference type="Gene3D" id="3.30.1180.10">
    <property type="match status" value="1"/>
</dbReference>
<dbReference type="NCBIfam" id="TIGR00762">
    <property type="entry name" value="DegV"/>
    <property type="match status" value="1"/>
</dbReference>
<dbReference type="Gene3D" id="2.20.28.50">
    <property type="entry name" value="degv family protein"/>
    <property type="match status" value="1"/>
</dbReference>
<dbReference type="InterPro" id="IPR043168">
    <property type="entry name" value="DegV_C"/>
</dbReference>
<dbReference type="AlphaFoldDB" id="A0A1R4KHB7"/>
<evidence type="ECO:0000256" key="2">
    <source>
        <dbReference type="ARBA" id="ARBA00023121"/>
    </source>
</evidence>